<name>A0A085BIF9_9FLAO</name>
<reference evidence="1 2" key="1">
    <citation type="submission" date="2014-07" db="EMBL/GenBank/DDBJ databases">
        <title>Epilithonimonas lactis LMG 22401 Genome.</title>
        <authorList>
            <person name="Pipes S.E."/>
            <person name="Stropko S.J."/>
        </authorList>
    </citation>
    <scope>NUCLEOTIDE SEQUENCE [LARGE SCALE GENOMIC DNA]</scope>
    <source>
        <strain evidence="1 2">LMG 24401</strain>
    </source>
</reference>
<dbReference type="OrthoDB" id="581516at2"/>
<proteinExistence type="predicted"/>
<accession>A0A085BIF9</accession>
<evidence type="ECO:0008006" key="3">
    <source>
        <dbReference type="Google" id="ProtNLM"/>
    </source>
</evidence>
<dbReference type="STRING" id="421072.SAMN04488097_2605"/>
<gene>
    <name evidence="1" type="ORF">IO89_09935</name>
</gene>
<evidence type="ECO:0000313" key="2">
    <source>
        <dbReference type="Proteomes" id="UP000028623"/>
    </source>
</evidence>
<dbReference type="EMBL" id="JPLY01000003">
    <property type="protein sequence ID" value="KFC22254.1"/>
    <property type="molecule type" value="Genomic_DNA"/>
</dbReference>
<comment type="caution">
    <text evidence="1">The sequence shown here is derived from an EMBL/GenBank/DDBJ whole genome shotgun (WGS) entry which is preliminary data.</text>
</comment>
<dbReference type="eggNOG" id="ENOG5033SUG">
    <property type="taxonomic scope" value="Bacteria"/>
</dbReference>
<organism evidence="1 2">
    <name type="scientific">Epilithonimonas lactis</name>
    <dbReference type="NCBI Taxonomy" id="421072"/>
    <lineage>
        <taxon>Bacteria</taxon>
        <taxon>Pseudomonadati</taxon>
        <taxon>Bacteroidota</taxon>
        <taxon>Flavobacteriia</taxon>
        <taxon>Flavobacteriales</taxon>
        <taxon>Weeksellaceae</taxon>
        <taxon>Chryseobacterium group</taxon>
        <taxon>Epilithonimonas</taxon>
    </lineage>
</organism>
<dbReference type="AlphaFoldDB" id="A0A085BIF9"/>
<sequence length="165" mass="19200">MSYIVVGLFPTQLEADKVLLKLENAGYNDYNLSHSHHETVQNVDIEKKNGFWNWLFDDNHIDKARFEYASIDHNTITVHLQTEQDAHIVKDILDNNGAVNVEEKAQDHMTENFPNHEYVISESRNAKIIAKARNNLFFTNDRKPHHHHEKRIADEIDGLGITKFK</sequence>
<evidence type="ECO:0000313" key="1">
    <source>
        <dbReference type="EMBL" id="KFC22254.1"/>
    </source>
</evidence>
<protein>
    <recommendedName>
        <fullName evidence="3">Heat induced stress protein YflT</fullName>
    </recommendedName>
</protein>
<keyword evidence="2" id="KW-1185">Reference proteome</keyword>
<dbReference type="Proteomes" id="UP000028623">
    <property type="component" value="Unassembled WGS sequence"/>
</dbReference>
<dbReference type="RefSeq" id="WP_034975797.1">
    <property type="nucleotide sequence ID" value="NZ_FOFI01000003.1"/>
</dbReference>